<evidence type="ECO:0000313" key="11">
    <source>
        <dbReference type="Proteomes" id="UP001284601"/>
    </source>
</evidence>
<dbReference type="Proteomes" id="UP001284601">
    <property type="component" value="Unassembled WGS sequence"/>
</dbReference>
<dbReference type="PANTHER" id="PTHR37820">
    <property type="entry name" value="CELL DIVISION PROTEIN DIVIB"/>
    <property type="match status" value="1"/>
</dbReference>
<keyword evidence="11" id="KW-1185">Reference proteome</keyword>
<keyword evidence="5" id="KW-0131">Cell cycle</keyword>
<dbReference type="InterPro" id="IPR050487">
    <property type="entry name" value="FtsQ_DivIB"/>
</dbReference>
<evidence type="ECO:0000256" key="5">
    <source>
        <dbReference type="ARBA" id="ARBA00023306"/>
    </source>
</evidence>
<evidence type="ECO:0000256" key="3">
    <source>
        <dbReference type="ARBA" id="ARBA00022692"/>
    </source>
</evidence>
<dbReference type="EMBL" id="JAWSTH010000126">
    <property type="protein sequence ID" value="MDW5598218.1"/>
    <property type="molecule type" value="Genomic_DNA"/>
</dbReference>
<evidence type="ECO:0000259" key="9">
    <source>
        <dbReference type="Pfam" id="PF08478"/>
    </source>
</evidence>
<evidence type="ECO:0000256" key="2">
    <source>
        <dbReference type="ARBA" id="ARBA00022618"/>
    </source>
</evidence>
<evidence type="ECO:0000256" key="1">
    <source>
        <dbReference type="ARBA" id="ARBA00022475"/>
    </source>
</evidence>
<keyword evidence="3 7" id="KW-0812">Transmembrane</keyword>
<proteinExistence type="predicted"/>
<reference evidence="11" key="1">
    <citation type="submission" date="2023-07" db="EMBL/GenBank/DDBJ databases">
        <title>Conexibacter stalactiti sp. nov., isolated from stalactites in a lava cave and emended description of the genus Conexibacter.</title>
        <authorList>
            <person name="Lee S.D."/>
        </authorList>
    </citation>
    <scope>NUCLEOTIDE SEQUENCE [LARGE SCALE GENOMIC DNA]</scope>
    <source>
        <strain evidence="11">KCTC 39840</strain>
    </source>
</reference>
<dbReference type="PANTHER" id="PTHR37820:SF1">
    <property type="entry name" value="CELL DIVISION PROTEIN FTSQ"/>
    <property type="match status" value="1"/>
</dbReference>
<protein>
    <submittedName>
        <fullName evidence="10">FtsQ-type POTRA domain-containing protein</fullName>
    </submittedName>
</protein>
<keyword evidence="1" id="KW-1003">Cell membrane</keyword>
<gene>
    <name evidence="10" type="ORF">R7226_27925</name>
</gene>
<feature type="domain" description="Cell division protein FtsQ/DivIB C-terminal" evidence="8">
    <location>
        <begin position="146"/>
        <end position="254"/>
    </location>
</feature>
<dbReference type="InterPro" id="IPR005548">
    <property type="entry name" value="Cell_div_FtsQ/DivIB_C"/>
</dbReference>
<feature type="region of interest" description="Disordered" evidence="6">
    <location>
        <begin position="258"/>
        <end position="318"/>
    </location>
</feature>
<feature type="compositionally biased region" description="Polar residues" evidence="6">
    <location>
        <begin position="309"/>
        <end position="318"/>
    </location>
</feature>
<feature type="domain" description="POTRA" evidence="9">
    <location>
        <begin position="66"/>
        <end position="131"/>
    </location>
</feature>
<dbReference type="InterPro" id="IPR013685">
    <property type="entry name" value="POTRA_FtsQ_type"/>
</dbReference>
<evidence type="ECO:0000256" key="6">
    <source>
        <dbReference type="SAM" id="MobiDB-lite"/>
    </source>
</evidence>
<keyword evidence="2" id="KW-0132">Cell division</keyword>
<keyword evidence="7" id="KW-0472">Membrane</keyword>
<sequence>MPQQNSTIRPPLGVGRALRRVGSSAARVTRVRPRRPRLRTVLLLGLLIALVSAGWFWLRDSSLVGVRDVTVTGLTGSQSAEIEQALTRAGTSMTTLHLRSEALDSAVAPFSIVKRIEVSTDFPHGLRVHVVSNVAVGAIELDDRRTPVTADGTLLHDVAASDALPLVPLHGTPAGSRLKEGEALGAFAALGAAPAAMRARVEQVATTRAHGLELKLRDGPAIWFGAPERLAAKWAAAAAVLADPETAGGSYVDVTAPERPAVGGLPDGAPAVSETDEPDLPEGVVIDPETGAAVDPDGVTGEPDPYATTPDSTVESTP</sequence>
<evidence type="ECO:0000313" key="10">
    <source>
        <dbReference type="EMBL" id="MDW5598218.1"/>
    </source>
</evidence>
<name>A0ABU4HY16_9ACTN</name>
<feature type="transmembrane region" description="Helical" evidence="7">
    <location>
        <begin position="40"/>
        <end position="58"/>
    </location>
</feature>
<accession>A0ABU4HY16</accession>
<organism evidence="10 11">
    <name type="scientific">Conexibacter stalactiti</name>
    <dbReference type="NCBI Taxonomy" id="1940611"/>
    <lineage>
        <taxon>Bacteria</taxon>
        <taxon>Bacillati</taxon>
        <taxon>Actinomycetota</taxon>
        <taxon>Thermoleophilia</taxon>
        <taxon>Solirubrobacterales</taxon>
        <taxon>Conexibacteraceae</taxon>
        <taxon>Conexibacter</taxon>
    </lineage>
</organism>
<evidence type="ECO:0000259" key="8">
    <source>
        <dbReference type="Pfam" id="PF03799"/>
    </source>
</evidence>
<dbReference type="Gene3D" id="3.10.20.310">
    <property type="entry name" value="membrane protein fhac"/>
    <property type="match status" value="1"/>
</dbReference>
<dbReference type="RefSeq" id="WP_318600714.1">
    <property type="nucleotide sequence ID" value="NZ_JAWSTH010000126.1"/>
</dbReference>
<dbReference type="Pfam" id="PF08478">
    <property type="entry name" value="POTRA_1"/>
    <property type="match status" value="1"/>
</dbReference>
<keyword evidence="4 7" id="KW-1133">Transmembrane helix</keyword>
<comment type="caution">
    <text evidence="10">The sequence shown here is derived from an EMBL/GenBank/DDBJ whole genome shotgun (WGS) entry which is preliminary data.</text>
</comment>
<evidence type="ECO:0000256" key="7">
    <source>
        <dbReference type="SAM" id="Phobius"/>
    </source>
</evidence>
<dbReference type="Pfam" id="PF03799">
    <property type="entry name" value="FtsQ_DivIB_C"/>
    <property type="match status" value="1"/>
</dbReference>
<evidence type="ECO:0000256" key="4">
    <source>
        <dbReference type="ARBA" id="ARBA00022989"/>
    </source>
</evidence>